<evidence type="ECO:0000256" key="2">
    <source>
        <dbReference type="ARBA" id="ARBA00004752"/>
    </source>
</evidence>
<evidence type="ECO:0000256" key="5">
    <source>
        <dbReference type="ARBA" id="ARBA00022679"/>
    </source>
</evidence>
<evidence type="ECO:0000256" key="4">
    <source>
        <dbReference type="ARBA" id="ARBA00022618"/>
    </source>
</evidence>
<dbReference type="GO" id="GO:0008760">
    <property type="term" value="F:UDP-N-acetylglucosamine 1-carboxyvinyltransferase activity"/>
    <property type="evidence" value="ECO:0007669"/>
    <property type="project" value="UniProtKB-EC"/>
</dbReference>
<keyword evidence="5" id="KW-0808">Transferase</keyword>
<evidence type="ECO:0000313" key="18">
    <source>
        <dbReference type="Proteomes" id="UP000228920"/>
    </source>
</evidence>
<keyword evidence="9" id="KW-0961">Cell wall biogenesis/degradation</keyword>
<protein>
    <recommendedName>
        <fullName evidence="12">UDP-N-acetylglucosamine 1-carboxyvinyltransferase</fullName>
        <ecNumber evidence="11">2.5.1.7</ecNumber>
    </recommendedName>
    <alternativeName>
        <fullName evidence="13">Enoylpyruvate transferase</fullName>
    </alternativeName>
    <alternativeName>
        <fullName evidence="14">UDP-N-acetylglucosamine enolpyruvyl transferase</fullName>
    </alternativeName>
</protein>
<comment type="subcellular location">
    <subcellularLocation>
        <location evidence="1">Cytoplasm</location>
    </subcellularLocation>
</comment>
<dbReference type="EC" id="2.5.1.7" evidence="11"/>
<dbReference type="SUPFAM" id="SSF55205">
    <property type="entry name" value="EPT/RTPC-like"/>
    <property type="match status" value="1"/>
</dbReference>
<dbReference type="InterPro" id="IPR050068">
    <property type="entry name" value="MurA_subfamily"/>
</dbReference>
<evidence type="ECO:0000256" key="3">
    <source>
        <dbReference type="ARBA" id="ARBA00022490"/>
    </source>
</evidence>
<evidence type="ECO:0000259" key="16">
    <source>
        <dbReference type="Pfam" id="PF00275"/>
    </source>
</evidence>
<evidence type="ECO:0000256" key="15">
    <source>
        <dbReference type="ARBA" id="ARBA00047527"/>
    </source>
</evidence>
<evidence type="ECO:0000256" key="6">
    <source>
        <dbReference type="ARBA" id="ARBA00022960"/>
    </source>
</evidence>
<dbReference type="EMBL" id="PFNL01000122">
    <property type="protein sequence ID" value="PIZ45826.1"/>
    <property type="molecule type" value="Genomic_DNA"/>
</dbReference>
<evidence type="ECO:0000256" key="13">
    <source>
        <dbReference type="ARBA" id="ARBA00042443"/>
    </source>
</evidence>
<evidence type="ECO:0000256" key="12">
    <source>
        <dbReference type="ARBA" id="ARBA00039754"/>
    </source>
</evidence>
<keyword evidence="4" id="KW-0132">Cell division</keyword>
<evidence type="ECO:0000256" key="7">
    <source>
        <dbReference type="ARBA" id="ARBA00022984"/>
    </source>
</evidence>
<name>A0A2M7THS2_UNCKA</name>
<feature type="domain" description="Enolpyruvate transferase" evidence="16">
    <location>
        <begin position="9"/>
        <end position="423"/>
    </location>
</feature>
<keyword evidence="3" id="KW-0963">Cytoplasm</keyword>
<accession>A0A2M7THS2</accession>
<dbReference type="Gene3D" id="3.65.10.10">
    <property type="entry name" value="Enolpyruvate transferase domain"/>
    <property type="match status" value="2"/>
</dbReference>
<evidence type="ECO:0000313" key="17">
    <source>
        <dbReference type="EMBL" id="PIZ45826.1"/>
    </source>
</evidence>
<comment type="similarity">
    <text evidence="10">Belongs to the EPSP synthase family. MurA subfamily.</text>
</comment>
<dbReference type="GO" id="GO:0005737">
    <property type="term" value="C:cytoplasm"/>
    <property type="evidence" value="ECO:0007669"/>
    <property type="project" value="UniProtKB-SubCell"/>
</dbReference>
<proteinExistence type="inferred from homology"/>
<dbReference type="Proteomes" id="UP000228920">
    <property type="component" value="Unassembled WGS sequence"/>
</dbReference>
<comment type="pathway">
    <text evidence="2">Cell wall biogenesis; peptidoglycan biosynthesis.</text>
</comment>
<organism evidence="17 18">
    <name type="scientific">candidate division WWE3 bacterium CG_4_10_14_0_2_um_filter_41_14</name>
    <dbReference type="NCBI Taxonomy" id="1975072"/>
    <lineage>
        <taxon>Bacteria</taxon>
        <taxon>Katanobacteria</taxon>
    </lineage>
</organism>
<evidence type="ECO:0000256" key="8">
    <source>
        <dbReference type="ARBA" id="ARBA00023306"/>
    </source>
</evidence>
<evidence type="ECO:0000256" key="11">
    <source>
        <dbReference type="ARBA" id="ARBA00039108"/>
    </source>
</evidence>
<dbReference type="PANTHER" id="PTHR43783:SF1">
    <property type="entry name" value="UDP-N-ACETYLGLUCOSAMINE 1-CARBOXYVINYLTRANSFERASE"/>
    <property type="match status" value="1"/>
</dbReference>
<comment type="catalytic activity">
    <reaction evidence="15">
        <text>phosphoenolpyruvate + UDP-N-acetyl-alpha-D-glucosamine = UDP-N-acetyl-3-O-(1-carboxyvinyl)-alpha-D-glucosamine + phosphate</text>
        <dbReference type="Rhea" id="RHEA:18681"/>
        <dbReference type="ChEBI" id="CHEBI:43474"/>
        <dbReference type="ChEBI" id="CHEBI:57705"/>
        <dbReference type="ChEBI" id="CHEBI:58702"/>
        <dbReference type="ChEBI" id="CHEBI:68483"/>
        <dbReference type="EC" id="2.5.1.7"/>
    </reaction>
</comment>
<dbReference type="GO" id="GO:0051301">
    <property type="term" value="P:cell division"/>
    <property type="evidence" value="ECO:0007669"/>
    <property type="project" value="UniProtKB-KW"/>
</dbReference>
<dbReference type="GO" id="GO:0009252">
    <property type="term" value="P:peptidoglycan biosynthetic process"/>
    <property type="evidence" value="ECO:0007669"/>
    <property type="project" value="UniProtKB-KW"/>
</dbReference>
<dbReference type="InterPro" id="IPR013792">
    <property type="entry name" value="RNA3'P_cycl/enolpyr_Trfase_a/b"/>
</dbReference>
<evidence type="ECO:0000256" key="1">
    <source>
        <dbReference type="ARBA" id="ARBA00004496"/>
    </source>
</evidence>
<dbReference type="GO" id="GO:0071555">
    <property type="term" value="P:cell wall organization"/>
    <property type="evidence" value="ECO:0007669"/>
    <property type="project" value="UniProtKB-KW"/>
</dbReference>
<keyword evidence="6" id="KW-0133">Cell shape</keyword>
<keyword evidence="7" id="KW-0573">Peptidoglycan synthesis</keyword>
<evidence type="ECO:0000256" key="10">
    <source>
        <dbReference type="ARBA" id="ARBA00038367"/>
    </source>
</evidence>
<dbReference type="PANTHER" id="PTHR43783">
    <property type="entry name" value="UDP-N-ACETYLGLUCOSAMINE 1-CARBOXYVINYLTRANSFERASE"/>
    <property type="match status" value="1"/>
</dbReference>
<dbReference type="NCBIfam" id="NF006873">
    <property type="entry name" value="PRK09369.1"/>
    <property type="match status" value="1"/>
</dbReference>
<sequence length="440" mass="47331">MRETVTIVGGKKLTGEVYPIPNKNAIVAALPASILCKGTTVFHSVPDTSDVTKILLIIEKLGGVVENDGNGTVTINGESINSYKVDQKLGSAFRASLNFVGPLLARFGVAQVPQPGGCELGMRSIEAHTNAFSKLGVSIELINDYILFTAPKVKEKTYRVWQIEASVTATENIVMYAAGIASDVQIIDAACEPHVTDVVNLLKDMGADIQGVGSNQLHITGVEDMQGADFTPRPDFVDITGYMIAAAITDGEITIKGGNLPDVVDGIINWMVLFNVQVDRVGDDLLVKRGDGGLTIADVGFPQAAKNLPKFVPRPWPGFPVDCVPPMAVLASKSEGRLLLQNWMYESGLDFVRELNFLGADILMLDPQKIIVKGPVMFAGGDVTPPLVIQSMKAVFLAALCEPVETTIHGFDILKRRYPNIIEVYQKLGAQIQVVTRGAD</sequence>
<dbReference type="Pfam" id="PF00275">
    <property type="entry name" value="EPSP_synthase"/>
    <property type="match status" value="1"/>
</dbReference>
<dbReference type="InterPro" id="IPR001986">
    <property type="entry name" value="Enolpyruvate_Tfrase_dom"/>
</dbReference>
<comment type="caution">
    <text evidence="17">The sequence shown here is derived from an EMBL/GenBank/DDBJ whole genome shotgun (WGS) entry which is preliminary data.</text>
</comment>
<dbReference type="AlphaFoldDB" id="A0A2M7THS2"/>
<reference evidence="18" key="1">
    <citation type="submission" date="2017-09" db="EMBL/GenBank/DDBJ databases">
        <title>Depth-based differentiation of microbial function through sediment-hosted aquifers and enrichment of novel symbionts in the deep terrestrial subsurface.</title>
        <authorList>
            <person name="Probst A.J."/>
            <person name="Ladd B."/>
            <person name="Jarett J.K."/>
            <person name="Geller-Mcgrath D.E."/>
            <person name="Sieber C.M.K."/>
            <person name="Emerson J.B."/>
            <person name="Anantharaman K."/>
            <person name="Thomas B.C."/>
            <person name="Malmstrom R."/>
            <person name="Stieglmeier M."/>
            <person name="Klingl A."/>
            <person name="Woyke T."/>
            <person name="Ryan C.M."/>
            <person name="Banfield J.F."/>
        </authorList>
    </citation>
    <scope>NUCLEOTIDE SEQUENCE [LARGE SCALE GENOMIC DNA]</scope>
</reference>
<keyword evidence="8" id="KW-0131">Cell cycle</keyword>
<evidence type="ECO:0000256" key="14">
    <source>
        <dbReference type="ARBA" id="ARBA00042842"/>
    </source>
</evidence>
<dbReference type="GO" id="GO:0008360">
    <property type="term" value="P:regulation of cell shape"/>
    <property type="evidence" value="ECO:0007669"/>
    <property type="project" value="UniProtKB-KW"/>
</dbReference>
<gene>
    <name evidence="17" type="ORF">COY32_04720</name>
</gene>
<dbReference type="InterPro" id="IPR036968">
    <property type="entry name" value="Enolpyruvate_Tfrase_sf"/>
</dbReference>
<evidence type="ECO:0000256" key="9">
    <source>
        <dbReference type="ARBA" id="ARBA00023316"/>
    </source>
</evidence>